<accession>A0ABR1RL34</accession>
<proteinExistence type="predicted"/>
<organism evidence="2 3">
    <name type="scientific">Apiospora marii</name>
    <dbReference type="NCBI Taxonomy" id="335849"/>
    <lineage>
        <taxon>Eukaryota</taxon>
        <taxon>Fungi</taxon>
        <taxon>Dikarya</taxon>
        <taxon>Ascomycota</taxon>
        <taxon>Pezizomycotina</taxon>
        <taxon>Sordariomycetes</taxon>
        <taxon>Xylariomycetidae</taxon>
        <taxon>Amphisphaeriales</taxon>
        <taxon>Apiosporaceae</taxon>
        <taxon>Apiospora</taxon>
    </lineage>
</organism>
<name>A0ABR1RL34_9PEZI</name>
<keyword evidence="3" id="KW-1185">Reference proteome</keyword>
<dbReference type="EMBL" id="JAQQWI010000012">
    <property type="protein sequence ID" value="KAK8015587.1"/>
    <property type="molecule type" value="Genomic_DNA"/>
</dbReference>
<feature type="transmembrane region" description="Helical" evidence="1">
    <location>
        <begin position="136"/>
        <end position="156"/>
    </location>
</feature>
<evidence type="ECO:0000313" key="3">
    <source>
        <dbReference type="Proteomes" id="UP001396898"/>
    </source>
</evidence>
<protein>
    <submittedName>
        <fullName evidence="2">Uncharacterized protein</fullName>
    </submittedName>
</protein>
<gene>
    <name evidence="2" type="ORF">PG991_008475</name>
</gene>
<feature type="transmembrane region" description="Helical" evidence="1">
    <location>
        <begin position="104"/>
        <end position="124"/>
    </location>
</feature>
<dbReference type="Proteomes" id="UP001396898">
    <property type="component" value="Unassembled WGS sequence"/>
</dbReference>
<feature type="transmembrane region" description="Helical" evidence="1">
    <location>
        <begin position="49"/>
        <end position="71"/>
    </location>
</feature>
<comment type="caution">
    <text evidence="2">The sequence shown here is derived from an EMBL/GenBank/DDBJ whole genome shotgun (WGS) entry which is preliminary data.</text>
</comment>
<keyword evidence="1" id="KW-0472">Membrane</keyword>
<feature type="transmembrane region" description="Helical" evidence="1">
    <location>
        <begin position="251"/>
        <end position="275"/>
    </location>
</feature>
<keyword evidence="1" id="KW-0812">Transmembrane</keyword>
<feature type="transmembrane region" description="Helical" evidence="1">
    <location>
        <begin position="322"/>
        <end position="345"/>
    </location>
</feature>
<keyword evidence="1" id="KW-1133">Transmembrane helix</keyword>
<sequence>MDAPFTYYTDIQCVYPISGNYGLAPRFLYYFLVFFVALFQRYPKLTAGAAAYCISYAGATAVHAVLLASIAGSSTPSLADDYVSVNTTSSVWVAGRVLDHDVDATFVVVGVGCLSSLIFAVSTAAYKKMAPARSIIVLWGLLMLAGVVACLVNFYGVDEGENGPFLQPRFCPPSVDDDLPLSSISAPILGRDWNETVWTFFGLVNVSNNHATGDTKCLYPCLASSQMMRDQPDIQIVSFNSLLVTGSGFPVYQLMTIITWGALPLTVLAGFVLVVGQWAGWFPPADSLPFAGYASLWENLRGESSEGDRLSPHKQMKSVKSVIVTVLQVYALIITPILMVILIVFMEWSLAPFPQSETVWHVGQWSPLVGVGFVFIAILVSGEWTPSNLITIFRLRIAQLIWSPITWILRQTYLRPARNGHGVC</sequence>
<evidence type="ECO:0000313" key="2">
    <source>
        <dbReference type="EMBL" id="KAK8015587.1"/>
    </source>
</evidence>
<evidence type="ECO:0000256" key="1">
    <source>
        <dbReference type="SAM" id="Phobius"/>
    </source>
</evidence>
<feature type="transmembrane region" description="Helical" evidence="1">
    <location>
        <begin position="365"/>
        <end position="384"/>
    </location>
</feature>
<reference evidence="2 3" key="1">
    <citation type="submission" date="2023-01" db="EMBL/GenBank/DDBJ databases">
        <title>Analysis of 21 Apiospora genomes using comparative genomics revels a genus with tremendous synthesis potential of carbohydrate active enzymes and secondary metabolites.</title>
        <authorList>
            <person name="Sorensen T."/>
        </authorList>
    </citation>
    <scope>NUCLEOTIDE SEQUENCE [LARGE SCALE GENOMIC DNA]</scope>
    <source>
        <strain evidence="2 3">CBS 20057</strain>
    </source>
</reference>